<sequence length="39" mass="4552">MAAEPEGHRNTKADRFYNKVRWLGPLAGIYKILRELLSH</sequence>
<dbReference type="Proteomes" id="UP000630718">
    <property type="component" value="Unassembled WGS sequence"/>
</dbReference>
<evidence type="ECO:0000313" key="2">
    <source>
        <dbReference type="Proteomes" id="UP000630718"/>
    </source>
</evidence>
<dbReference type="AlphaFoldDB" id="A0A919A3D6"/>
<reference evidence="1" key="1">
    <citation type="journal article" date="2014" name="Int. J. Syst. Evol. Microbiol.">
        <title>Complete genome sequence of Corynebacterium casei LMG S-19264T (=DSM 44701T), isolated from a smear-ripened cheese.</title>
        <authorList>
            <consortium name="US DOE Joint Genome Institute (JGI-PGF)"/>
            <person name="Walter F."/>
            <person name="Albersmeier A."/>
            <person name="Kalinowski J."/>
            <person name="Ruckert C."/>
        </authorList>
    </citation>
    <scope>NUCLEOTIDE SEQUENCE</scope>
    <source>
        <strain evidence="1">JCM 4477</strain>
    </source>
</reference>
<evidence type="ECO:0000313" key="1">
    <source>
        <dbReference type="EMBL" id="GHE85621.1"/>
    </source>
</evidence>
<organism evidence="1 2">
    <name type="scientific">Streptomyces fumanus</name>
    <dbReference type="NCBI Taxonomy" id="67302"/>
    <lineage>
        <taxon>Bacteria</taxon>
        <taxon>Bacillati</taxon>
        <taxon>Actinomycetota</taxon>
        <taxon>Actinomycetes</taxon>
        <taxon>Kitasatosporales</taxon>
        <taxon>Streptomycetaceae</taxon>
        <taxon>Streptomyces</taxon>
    </lineage>
</organism>
<reference evidence="1" key="2">
    <citation type="submission" date="2020-09" db="EMBL/GenBank/DDBJ databases">
        <authorList>
            <person name="Sun Q."/>
            <person name="Ohkuma M."/>
        </authorList>
    </citation>
    <scope>NUCLEOTIDE SEQUENCE</scope>
    <source>
        <strain evidence="1">JCM 4477</strain>
    </source>
</reference>
<gene>
    <name evidence="1" type="ORF">GCM10018772_06140</name>
</gene>
<accession>A0A919A3D6</accession>
<keyword evidence="2" id="KW-1185">Reference proteome</keyword>
<name>A0A919A3D6_9ACTN</name>
<protein>
    <submittedName>
        <fullName evidence="1">Uncharacterized protein</fullName>
    </submittedName>
</protein>
<proteinExistence type="predicted"/>
<dbReference type="EMBL" id="BNBI01000001">
    <property type="protein sequence ID" value="GHE85621.1"/>
    <property type="molecule type" value="Genomic_DNA"/>
</dbReference>
<comment type="caution">
    <text evidence="1">The sequence shown here is derived from an EMBL/GenBank/DDBJ whole genome shotgun (WGS) entry which is preliminary data.</text>
</comment>